<name>X1DFF1_9ZZZZ</name>
<dbReference type="InterPro" id="IPR003439">
    <property type="entry name" value="ABC_transporter-like_ATP-bd"/>
</dbReference>
<dbReference type="Pfam" id="PF00005">
    <property type="entry name" value="ABC_tran"/>
    <property type="match status" value="1"/>
</dbReference>
<keyword evidence="4" id="KW-0067">ATP-binding</keyword>
<dbReference type="InterPro" id="IPR013563">
    <property type="entry name" value="Oligopep_ABC_C"/>
</dbReference>
<sequence length="301" mass="33548">QQKQRTRAIDNVSLEIFQGETMGVVGESGCGKTTLGRCLLRLLEPVSGKVIFDGRDIIALSMSSLRPLRREMQLVFQNPFSSLNPRMNVLKLVSEPLRTHTDLRDKELAKKVEDLLIEVGLNSEHMKRFPHQLSGGQAQRVALARALALNPKFLVLDEPTSALDVSVQAQIINLLVELQQRHGLTYLFISHDLGVVQHISDRIAVMYLGQIVELAMSEDIFNSPQHPYTQALLSSTPVPDPDSGSERIILEGVVPNPANPPSGCRFHTRCTYVMDICRKEEPRNYSVGEDHRAACHLLTAD</sequence>
<dbReference type="InterPro" id="IPR017871">
    <property type="entry name" value="ABC_transporter-like_CS"/>
</dbReference>
<accession>X1DFF1</accession>
<keyword evidence="2" id="KW-0813">Transport</keyword>
<dbReference type="InterPro" id="IPR027417">
    <property type="entry name" value="P-loop_NTPase"/>
</dbReference>
<protein>
    <recommendedName>
        <fullName evidence="5">ABC transporter domain-containing protein</fullName>
    </recommendedName>
</protein>
<evidence type="ECO:0000256" key="4">
    <source>
        <dbReference type="ARBA" id="ARBA00022840"/>
    </source>
</evidence>
<evidence type="ECO:0000256" key="3">
    <source>
        <dbReference type="ARBA" id="ARBA00022741"/>
    </source>
</evidence>
<evidence type="ECO:0000259" key="5">
    <source>
        <dbReference type="PROSITE" id="PS50893"/>
    </source>
</evidence>
<feature type="non-terminal residue" evidence="6">
    <location>
        <position position="1"/>
    </location>
</feature>
<evidence type="ECO:0000256" key="2">
    <source>
        <dbReference type="ARBA" id="ARBA00022448"/>
    </source>
</evidence>
<dbReference type="InterPro" id="IPR003593">
    <property type="entry name" value="AAA+_ATPase"/>
</dbReference>
<dbReference type="SUPFAM" id="SSF52540">
    <property type="entry name" value="P-loop containing nucleoside triphosphate hydrolases"/>
    <property type="match status" value="1"/>
</dbReference>
<dbReference type="PANTHER" id="PTHR43776">
    <property type="entry name" value="TRANSPORT ATP-BINDING PROTEIN"/>
    <property type="match status" value="1"/>
</dbReference>
<gene>
    <name evidence="6" type="ORF">S03H2_01177</name>
</gene>
<dbReference type="NCBIfam" id="TIGR01727">
    <property type="entry name" value="oligo_HPY"/>
    <property type="match status" value="1"/>
</dbReference>
<dbReference type="GO" id="GO:0015833">
    <property type="term" value="P:peptide transport"/>
    <property type="evidence" value="ECO:0007669"/>
    <property type="project" value="InterPro"/>
</dbReference>
<evidence type="ECO:0000256" key="1">
    <source>
        <dbReference type="ARBA" id="ARBA00005417"/>
    </source>
</evidence>
<organism evidence="6">
    <name type="scientific">marine sediment metagenome</name>
    <dbReference type="NCBI Taxonomy" id="412755"/>
    <lineage>
        <taxon>unclassified sequences</taxon>
        <taxon>metagenomes</taxon>
        <taxon>ecological metagenomes</taxon>
    </lineage>
</organism>
<dbReference type="Pfam" id="PF08352">
    <property type="entry name" value="oligo_HPY"/>
    <property type="match status" value="1"/>
</dbReference>
<keyword evidence="3" id="KW-0547">Nucleotide-binding</keyword>
<feature type="domain" description="ABC transporter" evidence="5">
    <location>
        <begin position="1"/>
        <end position="233"/>
    </location>
</feature>
<dbReference type="GO" id="GO:0055085">
    <property type="term" value="P:transmembrane transport"/>
    <property type="evidence" value="ECO:0007669"/>
    <property type="project" value="UniProtKB-ARBA"/>
</dbReference>
<reference evidence="6" key="1">
    <citation type="journal article" date="2014" name="Front. Microbiol.">
        <title>High frequency of phylogenetically diverse reductive dehalogenase-homologous genes in deep subseafloor sedimentary metagenomes.</title>
        <authorList>
            <person name="Kawai M."/>
            <person name="Futagami T."/>
            <person name="Toyoda A."/>
            <person name="Takaki Y."/>
            <person name="Nishi S."/>
            <person name="Hori S."/>
            <person name="Arai W."/>
            <person name="Tsubouchi T."/>
            <person name="Morono Y."/>
            <person name="Uchiyama I."/>
            <person name="Ito T."/>
            <person name="Fujiyama A."/>
            <person name="Inagaki F."/>
            <person name="Takami H."/>
        </authorList>
    </citation>
    <scope>NUCLEOTIDE SEQUENCE</scope>
    <source>
        <strain evidence="6">Expedition CK06-06</strain>
    </source>
</reference>
<dbReference type="AlphaFoldDB" id="X1DFF1"/>
<dbReference type="CDD" id="cd03257">
    <property type="entry name" value="ABC_NikE_OppD_transporters"/>
    <property type="match status" value="1"/>
</dbReference>
<evidence type="ECO:0000313" key="6">
    <source>
        <dbReference type="EMBL" id="GAH19556.1"/>
    </source>
</evidence>
<dbReference type="Gene3D" id="3.40.50.300">
    <property type="entry name" value="P-loop containing nucleotide triphosphate hydrolases"/>
    <property type="match status" value="1"/>
</dbReference>
<dbReference type="EMBL" id="BARU01000324">
    <property type="protein sequence ID" value="GAH19556.1"/>
    <property type="molecule type" value="Genomic_DNA"/>
</dbReference>
<proteinExistence type="inferred from homology"/>
<dbReference type="PROSITE" id="PS50893">
    <property type="entry name" value="ABC_TRANSPORTER_2"/>
    <property type="match status" value="1"/>
</dbReference>
<comment type="caution">
    <text evidence="6">The sequence shown here is derived from an EMBL/GenBank/DDBJ whole genome shotgun (WGS) entry which is preliminary data.</text>
</comment>
<dbReference type="SMART" id="SM00382">
    <property type="entry name" value="AAA"/>
    <property type="match status" value="1"/>
</dbReference>
<dbReference type="PROSITE" id="PS00211">
    <property type="entry name" value="ABC_TRANSPORTER_1"/>
    <property type="match status" value="1"/>
</dbReference>
<dbReference type="GO" id="GO:0005524">
    <property type="term" value="F:ATP binding"/>
    <property type="evidence" value="ECO:0007669"/>
    <property type="project" value="UniProtKB-KW"/>
</dbReference>
<dbReference type="FunFam" id="3.40.50.300:FF:000016">
    <property type="entry name" value="Oligopeptide ABC transporter ATP-binding component"/>
    <property type="match status" value="1"/>
</dbReference>
<dbReference type="GO" id="GO:0016887">
    <property type="term" value="F:ATP hydrolysis activity"/>
    <property type="evidence" value="ECO:0007669"/>
    <property type="project" value="InterPro"/>
</dbReference>
<dbReference type="InterPro" id="IPR050319">
    <property type="entry name" value="ABC_transp_ATP-bind"/>
</dbReference>
<dbReference type="PANTHER" id="PTHR43776:SF7">
    <property type="entry name" value="D,D-DIPEPTIDE TRANSPORT ATP-BINDING PROTEIN DDPF-RELATED"/>
    <property type="match status" value="1"/>
</dbReference>
<comment type="similarity">
    <text evidence="1">Belongs to the ABC transporter superfamily.</text>
</comment>